<evidence type="ECO:0008006" key="3">
    <source>
        <dbReference type="Google" id="ProtNLM"/>
    </source>
</evidence>
<evidence type="ECO:0000313" key="2">
    <source>
        <dbReference type="Proteomes" id="UP000193487"/>
    </source>
</evidence>
<dbReference type="Pfam" id="PF11964">
    <property type="entry name" value="SpoIIAA-like"/>
    <property type="match status" value="1"/>
</dbReference>
<proteinExistence type="predicted"/>
<dbReference type="InterPro" id="IPR036513">
    <property type="entry name" value="STAS_dom_sf"/>
</dbReference>
<dbReference type="AlphaFoldDB" id="A0A1X1XHW3"/>
<dbReference type="OrthoDB" id="4729899at2"/>
<evidence type="ECO:0000313" key="1">
    <source>
        <dbReference type="EMBL" id="ORV98330.1"/>
    </source>
</evidence>
<dbReference type="InterPro" id="IPR038396">
    <property type="entry name" value="SpoIIAA-like_sf"/>
</dbReference>
<comment type="caution">
    <text evidence="1">The sequence shown here is derived from an EMBL/GenBank/DDBJ whole genome shotgun (WGS) entry which is preliminary data.</text>
</comment>
<sequence length="158" mass="16949">MLKELTGMPPGIQALEAVGTVTAGDYRRVFAPMVDRARRTGSRMRLLYQFGPSFRRITPGALWADARLGFSYVQLLDGCAVASDIGWIRTSTRSIGAWLPCPVRVYANNEREDALAWLAALPKGTEVSACDVVKAYIGGVIAGAGSLAKGVVSERSSQ</sequence>
<protein>
    <recommendedName>
        <fullName evidence="3">STAS/SEC14 domain-containing protein</fullName>
    </recommendedName>
</protein>
<dbReference type="Proteomes" id="UP000193487">
    <property type="component" value="Unassembled WGS sequence"/>
</dbReference>
<name>A0A1X1XHW3_9MYCO</name>
<gene>
    <name evidence="1" type="ORF">AWC14_12875</name>
</gene>
<organism evidence="1 2">
    <name type="scientific">Mycobacterium kyorinense</name>
    <dbReference type="NCBI Taxonomy" id="487514"/>
    <lineage>
        <taxon>Bacteria</taxon>
        <taxon>Bacillati</taxon>
        <taxon>Actinomycetota</taxon>
        <taxon>Actinomycetes</taxon>
        <taxon>Mycobacteriales</taxon>
        <taxon>Mycobacteriaceae</taxon>
        <taxon>Mycobacterium</taxon>
    </lineage>
</organism>
<reference evidence="1 2" key="1">
    <citation type="submission" date="2016-01" db="EMBL/GenBank/DDBJ databases">
        <title>The new phylogeny of the genus Mycobacterium.</title>
        <authorList>
            <person name="Tarcisio F."/>
            <person name="Conor M."/>
            <person name="Antonella G."/>
            <person name="Elisabetta G."/>
            <person name="Giulia F.S."/>
            <person name="Sara T."/>
            <person name="Anna F."/>
            <person name="Clotilde B."/>
            <person name="Roberto B."/>
            <person name="Veronica D.S."/>
            <person name="Fabio R."/>
            <person name="Monica P."/>
            <person name="Olivier J."/>
            <person name="Enrico T."/>
            <person name="Nicola S."/>
        </authorList>
    </citation>
    <scope>NUCLEOTIDE SEQUENCE [LARGE SCALE GENOMIC DNA]</scope>
    <source>
        <strain evidence="1 2">DSM 45166</strain>
    </source>
</reference>
<dbReference type="RefSeq" id="WP_045382392.1">
    <property type="nucleotide sequence ID" value="NZ_LLXQ01000064.1"/>
</dbReference>
<dbReference type="SUPFAM" id="SSF52091">
    <property type="entry name" value="SpoIIaa-like"/>
    <property type="match status" value="1"/>
</dbReference>
<keyword evidence="2" id="KW-1185">Reference proteome</keyword>
<accession>A0A1X1XHW3</accession>
<dbReference type="EMBL" id="LQPE01000161">
    <property type="protein sequence ID" value="ORV98330.1"/>
    <property type="molecule type" value="Genomic_DNA"/>
</dbReference>
<dbReference type="InterPro" id="IPR021866">
    <property type="entry name" value="SpoIIAA-like"/>
</dbReference>
<dbReference type="Gene3D" id="3.40.50.10600">
    <property type="entry name" value="SpoIIaa-like domains"/>
    <property type="match status" value="1"/>
</dbReference>